<evidence type="ECO:0000256" key="1">
    <source>
        <dbReference type="ARBA" id="ARBA00022679"/>
    </source>
</evidence>
<evidence type="ECO:0000313" key="4">
    <source>
        <dbReference type="EMBL" id="GAA3543291.1"/>
    </source>
</evidence>
<dbReference type="Pfam" id="PF00294">
    <property type="entry name" value="PfkB"/>
    <property type="match status" value="1"/>
</dbReference>
<organism evidence="4 5">
    <name type="scientific">Kribbella ginsengisoli</name>
    <dbReference type="NCBI Taxonomy" id="363865"/>
    <lineage>
        <taxon>Bacteria</taxon>
        <taxon>Bacillati</taxon>
        <taxon>Actinomycetota</taxon>
        <taxon>Actinomycetes</taxon>
        <taxon>Propionibacteriales</taxon>
        <taxon>Kribbellaceae</taxon>
        <taxon>Kribbella</taxon>
    </lineage>
</organism>
<dbReference type="Gene3D" id="3.40.1190.20">
    <property type="match status" value="1"/>
</dbReference>
<dbReference type="InterPro" id="IPR011611">
    <property type="entry name" value="PfkB_dom"/>
</dbReference>
<keyword evidence="2 4" id="KW-0418">Kinase</keyword>
<sequence>MFIAIPVSATSLEADPMAIHRHDWQPPSALVLTHVLEKLRGRDGLTPARLQDERGQAFAPLLHLHSVQRYANVRKVDLSEAAHGVVSQCVLETIDGTHRIVADAILALGLFSGHYLAHGVDDRIVQALHAGSLGVRRSTLLANWARLHDSLGLPASEAPSDRALRGTTESEVLRELARQLIRREVNSVGSRNAVVSPSDDAAANPEPKGRVIVVGGAVMDATFRTKSLPQSETSSEAYGFDLSPGGKGVSQAVAAARLGLEVSLIAAVADDRFGQEIIHYLHDEGVNTSLLKIARQARTPFTGVIEMELGDSIAVNWRNSTEIRLEIRDVERLSQELTDCDAVLVTFEIPRETVQRTLELVHTADHDRPLVIVTPGQPYPEDDISRHSLAHIDYMVAHAWELGRYSPPGQERFDPDPVARHLLAYGVETLCIPGNGGCTIYSDTDLQTFSVPSFPSIYKESSAARDAFCAALAAQLIDNDGIFTEQQAMWATAAMACATADFPLSNSMPDRRRVESLLSRSRFTLRPQPGN</sequence>
<comment type="caution">
    <text evidence="4">The sequence shown here is derived from an EMBL/GenBank/DDBJ whole genome shotgun (WGS) entry which is preliminary data.</text>
</comment>
<dbReference type="SUPFAM" id="SSF53613">
    <property type="entry name" value="Ribokinase-like"/>
    <property type="match status" value="1"/>
</dbReference>
<dbReference type="Proteomes" id="UP001501222">
    <property type="component" value="Unassembled WGS sequence"/>
</dbReference>
<dbReference type="PANTHER" id="PTHR10584:SF166">
    <property type="entry name" value="RIBOKINASE"/>
    <property type="match status" value="1"/>
</dbReference>
<accession>A0ABP6W1G4</accession>
<reference evidence="5" key="1">
    <citation type="journal article" date="2019" name="Int. J. Syst. Evol. Microbiol.">
        <title>The Global Catalogue of Microorganisms (GCM) 10K type strain sequencing project: providing services to taxonomists for standard genome sequencing and annotation.</title>
        <authorList>
            <consortium name="The Broad Institute Genomics Platform"/>
            <consortium name="The Broad Institute Genome Sequencing Center for Infectious Disease"/>
            <person name="Wu L."/>
            <person name="Ma J."/>
        </authorList>
    </citation>
    <scope>NUCLEOTIDE SEQUENCE [LARGE SCALE GENOMIC DNA]</scope>
    <source>
        <strain evidence="5">JCM 16928</strain>
    </source>
</reference>
<keyword evidence="1" id="KW-0808">Transferase</keyword>
<evidence type="ECO:0000313" key="5">
    <source>
        <dbReference type="Proteomes" id="UP001501222"/>
    </source>
</evidence>
<gene>
    <name evidence="4" type="ORF">GCM10022235_08910</name>
</gene>
<name>A0ABP6W1G4_9ACTN</name>
<protein>
    <submittedName>
        <fullName evidence="4">PfkB family carbohydrate kinase</fullName>
    </submittedName>
</protein>
<dbReference type="GO" id="GO:0016301">
    <property type="term" value="F:kinase activity"/>
    <property type="evidence" value="ECO:0007669"/>
    <property type="project" value="UniProtKB-KW"/>
</dbReference>
<evidence type="ECO:0000259" key="3">
    <source>
        <dbReference type="Pfam" id="PF00294"/>
    </source>
</evidence>
<keyword evidence="5" id="KW-1185">Reference proteome</keyword>
<proteinExistence type="predicted"/>
<dbReference type="PANTHER" id="PTHR10584">
    <property type="entry name" value="SUGAR KINASE"/>
    <property type="match status" value="1"/>
</dbReference>
<evidence type="ECO:0000256" key="2">
    <source>
        <dbReference type="ARBA" id="ARBA00022777"/>
    </source>
</evidence>
<dbReference type="InterPro" id="IPR002139">
    <property type="entry name" value="Ribo/fructo_kinase"/>
</dbReference>
<dbReference type="InterPro" id="IPR029056">
    <property type="entry name" value="Ribokinase-like"/>
</dbReference>
<feature type="domain" description="Carbohydrate kinase PfkB" evidence="3">
    <location>
        <begin position="210"/>
        <end position="500"/>
    </location>
</feature>
<dbReference type="PRINTS" id="PR00990">
    <property type="entry name" value="RIBOKINASE"/>
</dbReference>
<dbReference type="EMBL" id="BAABAA010000001">
    <property type="protein sequence ID" value="GAA3543291.1"/>
    <property type="molecule type" value="Genomic_DNA"/>
</dbReference>